<sequence length="38" mass="4363">MQRVVIPSGFCTIRSPISQEGNLGLPMENWLNRIDFNE</sequence>
<accession>A0A160VGU9</accession>
<gene>
    <name evidence="1" type="ORF">MGWOODY_Mmi1032</name>
</gene>
<protein>
    <submittedName>
        <fullName evidence="1">Uncharacterized protein</fullName>
    </submittedName>
</protein>
<name>A0A160VGU9_9ZZZZ</name>
<organism evidence="1">
    <name type="scientific">hydrothermal vent metagenome</name>
    <dbReference type="NCBI Taxonomy" id="652676"/>
    <lineage>
        <taxon>unclassified sequences</taxon>
        <taxon>metagenomes</taxon>
        <taxon>ecological metagenomes</taxon>
    </lineage>
</organism>
<evidence type="ECO:0000313" key="1">
    <source>
        <dbReference type="EMBL" id="CUV09990.1"/>
    </source>
</evidence>
<dbReference type="AlphaFoldDB" id="A0A160VGU9"/>
<reference evidence="1" key="1">
    <citation type="submission" date="2015-10" db="EMBL/GenBank/DDBJ databases">
        <authorList>
            <person name="Gilbert D.G."/>
        </authorList>
    </citation>
    <scope>NUCLEOTIDE SEQUENCE</scope>
</reference>
<dbReference type="EMBL" id="FAXC01000336">
    <property type="protein sequence ID" value="CUV09990.1"/>
    <property type="molecule type" value="Genomic_DNA"/>
</dbReference>
<proteinExistence type="predicted"/>